<feature type="region of interest" description="Disordered" evidence="1">
    <location>
        <begin position="328"/>
        <end position="398"/>
    </location>
</feature>
<protein>
    <submittedName>
        <fullName evidence="2">Uncharacterized protein</fullName>
    </submittedName>
</protein>
<organism evidence="2 3">
    <name type="scientific">Pycnococcus provasolii</name>
    <dbReference type="NCBI Taxonomy" id="41880"/>
    <lineage>
        <taxon>Eukaryota</taxon>
        <taxon>Viridiplantae</taxon>
        <taxon>Chlorophyta</taxon>
        <taxon>Pseudoscourfieldiophyceae</taxon>
        <taxon>Pseudoscourfieldiales</taxon>
        <taxon>Pycnococcaceae</taxon>
        <taxon>Pycnococcus</taxon>
    </lineage>
</organism>
<evidence type="ECO:0000256" key="1">
    <source>
        <dbReference type="SAM" id="MobiDB-lite"/>
    </source>
</evidence>
<sequence>MPVRARLDLSLLTNAGAQSNNSHGGAAYSPGGPGGGSGSGSGRMSFRESRRGAQTSRQAREYDRGRVVLPQLSARGEYAPSRPSHELPLDMLRPADVGVKPVSVFGMSVVKGARDPRGALDGGSGSATGLTPRGSGANLGREADDAAPSSTDGGNTGPALSSDAAAGQESASASGSAAVPPTAAQAQSYLPMPSPRQQAQPVQQQNRPASPLILWRPAVRVKLATDLPDELLVELVHDIDDSDDDEEPLLDEPFPGSEGEHSDRVWKALTEKRRSLMRGPRLPGNLVRGARDAEIAAAARRRARARYGAWYLTPDLWEAEFRCRRDGNDPEVVLPQQMSQLKASRRRRRAANATPPPGADAHAQTPAATPGPQAKGGDAAGATNTSAEATESRPTQHIATLYSGRMYREYLRRRGSRLPHYLNLPDDVNNRRQGRRYRRSQEPFVSSMASVAHPPGDTAGSAGLSVEG</sequence>
<dbReference type="AlphaFoldDB" id="A0A830H632"/>
<name>A0A830H632_9CHLO</name>
<feature type="compositionally biased region" description="Low complexity" evidence="1">
    <location>
        <begin position="359"/>
        <end position="377"/>
    </location>
</feature>
<feature type="region of interest" description="Disordered" evidence="1">
    <location>
        <begin position="113"/>
        <end position="205"/>
    </location>
</feature>
<feature type="compositionally biased region" description="Polar residues" evidence="1">
    <location>
        <begin position="382"/>
        <end position="398"/>
    </location>
</feature>
<feature type="region of interest" description="Disordered" evidence="1">
    <location>
        <begin position="241"/>
        <end position="262"/>
    </location>
</feature>
<evidence type="ECO:0000313" key="3">
    <source>
        <dbReference type="Proteomes" id="UP000660262"/>
    </source>
</evidence>
<feature type="compositionally biased region" description="Gly residues" evidence="1">
    <location>
        <begin position="31"/>
        <end position="41"/>
    </location>
</feature>
<accession>A0A830H632</accession>
<feature type="region of interest" description="Disordered" evidence="1">
    <location>
        <begin position="15"/>
        <end position="86"/>
    </location>
</feature>
<keyword evidence="3" id="KW-1185">Reference proteome</keyword>
<gene>
    <name evidence="2" type="ORF">PPROV_000082400</name>
</gene>
<feature type="region of interest" description="Disordered" evidence="1">
    <location>
        <begin position="422"/>
        <end position="468"/>
    </location>
</feature>
<feature type="compositionally biased region" description="Acidic residues" evidence="1">
    <location>
        <begin position="241"/>
        <end position="250"/>
    </location>
</feature>
<evidence type="ECO:0000313" key="2">
    <source>
        <dbReference type="EMBL" id="GHP02068.1"/>
    </source>
</evidence>
<comment type="caution">
    <text evidence="2">The sequence shown here is derived from an EMBL/GenBank/DDBJ whole genome shotgun (WGS) entry which is preliminary data.</text>
</comment>
<dbReference type="Proteomes" id="UP000660262">
    <property type="component" value="Unassembled WGS sequence"/>
</dbReference>
<dbReference type="EMBL" id="BNJQ01000002">
    <property type="protein sequence ID" value="GHP02068.1"/>
    <property type="molecule type" value="Genomic_DNA"/>
</dbReference>
<reference evidence="2" key="1">
    <citation type="submission" date="2020-10" db="EMBL/GenBank/DDBJ databases">
        <title>Unveiling of a novel bifunctional photoreceptor, Dualchrome1, isolated from a cosmopolitan green alga.</title>
        <authorList>
            <person name="Suzuki S."/>
            <person name="Kawachi M."/>
        </authorList>
    </citation>
    <scope>NUCLEOTIDE SEQUENCE</scope>
    <source>
        <strain evidence="2">NIES 2893</strain>
    </source>
</reference>
<feature type="compositionally biased region" description="Low complexity" evidence="1">
    <location>
        <begin position="161"/>
        <end position="184"/>
    </location>
</feature>
<feature type="compositionally biased region" description="Low complexity" evidence="1">
    <location>
        <begin position="195"/>
        <end position="205"/>
    </location>
</feature>
<proteinExistence type="predicted"/>